<proteinExistence type="predicted"/>
<dbReference type="PANTHER" id="PTHR43664">
    <property type="entry name" value="MONOAMINE OXIDASE-RELATED"/>
    <property type="match status" value="1"/>
</dbReference>
<organism evidence="2">
    <name type="scientific">Caldilinea aerophila</name>
    <dbReference type="NCBI Taxonomy" id="133453"/>
    <lineage>
        <taxon>Bacteria</taxon>
        <taxon>Bacillati</taxon>
        <taxon>Chloroflexota</taxon>
        <taxon>Caldilineae</taxon>
        <taxon>Caldilineales</taxon>
        <taxon>Caldilineaceae</taxon>
        <taxon>Caldilinea</taxon>
    </lineage>
</organism>
<gene>
    <name evidence="2" type="ORF">ENQ20_19450</name>
</gene>
<dbReference type="AlphaFoldDB" id="A0A7C1FVY0"/>
<dbReference type="CDD" id="cd03454">
    <property type="entry name" value="YdeM"/>
    <property type="match status" value="1"/>
</dbReference>
<comment type="caution">
    <text evidence="2">The sequence shown here is derived from an EMBL/GenBank/DDBJ whole genome shotgun (WGS) entry which is preliminary data.</text>
</comment>
<sequence length="150" mass="16654">MPQIVYYFEDIEPGAVLELGSCTVSEEEIIAFARQFDPQPFHIDKAAAERSIFGGLIASGWHTCSLTMRLLVDGFLCRAASLGSPGVEQIRWLRPVRPDDTLSARIVVLETRPSQSKPDRGAVRMRTEVTNQHGDLVMTMESIGLIGRRP</sequence>
<dbReference type="InterPro" id="IPR052342">
    <property type="entry name" value="MCH/BMMD"/>
</dbReference>
<name>A0A7C1FVY0_9CHLR</name>
<dbReference type="EMBL" id="DSMG01000197">
    <property type="protein sequence ID" value="HDX33635.1"/>
    <property type="molecule type" value="Genomic_DNA"/>
</dbReference>
<dbReference type="SUPFAM" id="SSF54637">
    <property type="entry name" value="Thioesterase/thiol ester dehydrase-isomerase"/>
    <property type="match status" value="1"/>
</dbReference>
<dbReference type="InterPro" id="IPR002539">
    <property type="entry name" value="MaoC-like_dom"/>
</dbReference>
<reference evidence="2" key="1">
    <citation type="journal article" date="2020" name="mSystems">
        <title>Genome- and Community-Level Interaction Insights into Carbon Utilization and Element Cycling Functions of Hydrothermarchaeota in Hydrothermal Sediment.</title>
        <authorList>
            <person name="Zhou Z."/>
            <person name="Liu Y."/>
            <person name="Xu W."/>
            <person name="Pan J."/>
            <person name="Luo Z.H."/>
            <person name="Li M."/>
        </authorList>
    </citation>
    <scope>NUCLEOTIDE SEQUENCE [LARGE SCALE GENOMIC DNA]</scope>
    <source>
        <strain evidence="2">SpSt-289</strain>
    </source>
</reference>
<accession>A0A7C1FVY0</accession>
<feature type="domain" description="MaoC-like" evidence="1">
    <location>
        <begin position="20"/>
        <end position="119"/>
    </location>
</feature>
<evidence type="ECO:0000313" key="2">
    <source>
        <dbReference type="EMBL" id="HDX33635.1"/>
    </source>
</evidence>
<dbReference type="InterPro" id="IPR029069">
    <property type="entry name" value="HotDog_dom_sf"/>
</dbReference>
<protein>
    <submittedName>
        <fullName evidence="2">MaoC family dehydratase</fullName>
    </submittedName>
</protein>
<dbReference type="PANTHER" id="PTHR43664:SF1">
    <property type="entry name" value="BETA-METHYLMALYL-COA DEHYDRATASE"/>
    <property type="match status" value="1"/>
</dbReference>
<dbReference type="Pfam" id="PF01575">
    <property type="entry name" value="MaoC_dehydratas"/>
    <property type="match status" value="1"/>
</dbReference>
<dbReference type="Gene3D" id="3.10.129.10">
    <property type="entry name" value="Hotdog Thioesterase"/>
    <property type="match status" value="1"/>
</dbReference>
<evidence type="ECO:0000259" key="1">
    <source>
        <dbReference type="Pfam" id="PF01575"/>
    </source>
</evidence>